<dbReference type="Pfam" id="PF13177">
    <property type="entry name" value="DNA_pol3_delta2"/>
    <property type="match status" value="1"/>
</dbReference>
<dbReference type="PANTHER" id="PTHR11669">
    <property type="entry name" value="REPLICATION FACTOR C / DNA POLYMERASE III GAMMA-TAU SUBUNIT"/>
    <property type="match status" value="1"/>
</dbReference>
<accession>A0AAT9LB19</accession>
<dbReference type="GO" id="GO:0003887">
    <property type="term" value="F:DNA-directed DNA polymerase activity"/>
    <property type="evidence" value="ECO:0007669"/>
    <property type="project" value="UniProtKB-EC"/>
</dbReference>
<gene>
    <name evidence="2" type="primary">holB</name>
    <name evidence="2" type="ORF">IMF26_06840</name>
</gene>
<dbReference type="GO" id="GO:0008408">
    <property type="term" value="F:3'-5' exonuclease activity"/>
    <property type="evidence" value="ECO:0007669"/>
    <property type="project" value="InterPro"/>
</dbReference>
<dbReference type="NCBIfam" id="TIGR00678">
    <property type="entry name" value="holB"/>
    <property type="match status" value="1"/>
</dbReference>
<evidence type="ECO:0000313" key="2">
    <source>
        <dbReference type="EMBL" id="QUL97817.1"/>
    </source>
</evidence>
<evidence type="ECO:0000259" key="1">
    <source>
        <dbReference type="SMART" id="SM00382"/>
    </source>
</evidence>
<proteinExistence type="predicted"/>
<reference evidence="2" key="1">
    <citation type="submission" date="2020-10" db="EMBL/GenBank/DDBJ databases">
        <authorList>
            <person name="Kadnikov V."/>
            <person name="Beletsky A.V."/>
            <person name="Mardanov A.V."/>
            <person name="Karnachuk O.V."/>
            <person name="Ravin N.V."/>
        </authorList>
    </citation>
    <scope>NUCLEOTIDE SEQUENCE</scope>
    <source>
        <strain evidence="2">Bu02</strain>
    </source>
</reference>
<dbReference type="Gene3D" id="3.40.50.300">
    <property type="entry name" value="P-loop containing nucleotide triphosphate hydrolases"/>
    <property type="match status" value="1"/>
</dbReference>
<dbReference type="PANTHER" id="PTHR11669:SF8">
    <property type="entry name" value="DNA POLYMERASE III SUBUNIT DELTA"/>
    <property type="match status" value="1"/>
</dbReference>
<dbReference type="InterPro" id="IPR050238">
    <property type="entry name" value="DNA_Rep/Repair_Clamp_Loader"/>
</dbReference>
<reference evidence="2" key="2">
    <citation type="journal article" date="2023" name="Biology">
        <title>Prokaryotic Life Associated with Coal-Fire Gas Vents Revealed by Metagenomics.</title>
        <authorList>
            <person name="Kadnikov V.V."/>
            <person name="Mardanov A.V."/>
            <person name="Beletsky A.V."/>
            <person name="Karnachuk O.V."/>
            <person name="Ravin N.V."/>
        </authorList>
    </citation>
    <scope>NUCLEOTIDE SEQUENCE</scope>
    <source>
        <strain evidence="2">Bu02</strain>
    </source>
</reference>
<protein>
    <submittedName>
        <fullName evidence="2">DNA polymerase III subunit delta</fullName>
        <ecNumber evidence="2">2.7.7.7</ecNumber>
    </submittedName>
</protein>
<dbReference type="EMBL" id="CP062796">
    <property type="protein sequence ID" value="QUL97817.1"/>
    <property type="molecule type" value="Genomic_DNA"/>
</dbReference>
<dbReference type="SUPFAM" id="SSF52540">
    <property type="entry name" value="P-loop containing nucleoside triphosphate hydrolases"/>
    <property type="match status" value="1"/>
</dbReference>
<organism evidence="2">
    <name type="scientific">Candidatus Fermentithermobacillus carboniphilus</name>
    <dbReference type="NCBI Taxonomy" id="3085328"/>
    <lineage>
        <taxon>Bacteria</taxon>
        <taxon>Bacillati</taxon>
        <taxon>Bacillota</taxon>
        <taxon>Candidatus Fermentithermobacillia</taxon>
        <taxon>Candidatus Fermentithermobacillales</taxon>
        <taxon>Candidatus Fermentithermobacillaceae</taxon>
        <taxon>Candidatus Fermentithermobacillus</taxon>
    </lineage>
</organism>
<keyword evidence="2" id="KW-0808">Transferase</keyword>
<dbReference type="InterPro" id="IPR027417">
    <property type="entry name" value="P-loop_NTPase"/>
</dbReference>
<feature type="domain" description="AAA+ ATPase" evidence="1">
    <location>
        <begin position="24"/>
        <end position="172"/>
    </location>
</feature>
<name>A0AAT9LB19_9FIRM</name>
<dbReference type="EC" id="2.7.7.7" evidence="2"/>
<dbReference type="GO" id="GO:0006261">
    <property type="term" value="P:DNA-templated DNA replication"/>
    <property type="evidence" value="ECO:0007669"/>
    <property type="project" value="TreeGrafter"/>
</dbReference>
<sequence>MTPLLSAQTVARKILMAELRSGRLSHAYLFKGPKGSGKSLLARKFAQGILCENQEPGNGDRFGCGECRSCREVETGSHPDVFYIEKDGSSIKIKASHDVLREALMKPFNSRWKVFIVQEAENLTLEAANALLKILEEPPPYVIFILTTANIGGVPDTVISRCQVIPFRGLPTRLVAEILTRYHGIPEEDAENLAKYAGGSVEKALSILSLGEPCSSPGRLLIQELRSLSPVELARKYAGLEQRALSNLFLSLELEFSKDLNVCIERLDESKVEPENEPGANQIDPSDLSKLRTSYKALDCILTARERLESSVNAFLTLTALFFDLERLLKRYEDN</sequence>
<dbReference type="SMART" id="SM00382">
    <property type="entry name" value="AAA"/>
    <property type="match status" value="1"/>
</dbReference>
<keyword evidence="2" id="KW-0548">Nucleotidyltransferase</keyword>
<dbReference type="InterPro" id="IPR003593">
    <property type="entry name" value="AAA+_ATPase"/>
</dbReference>
<dbReference type="InterPro" id="IPR004622">
    <property type="entry name" value="DNA_pol_HolB"/>
</dbReference>
<dbReference type="KEGG" id="fcz:IMF26_06840"/>
<dbReference type="AlphaFoldDB" id="A0AAT9LB19"/>